<protein>
    <submittedName>
        <fullName evidence="1">Uncharacterized protein</fullName>
    </submittedName>
</protein>
<evidence type="ECO:0000313" key="2">
    <source>
        <dbReference type="Proteomes" id="UP000076798"/>
    </source>
</evidence>
<reference evidence="1 2" key="1">
    <citation type="journal article" date="2016" name="Mol. Biol. Evol.">
        <title>Comparative Genomics of Early-Diverging Mushroom-Forming Fungi Provides Insights into the Origins of Lignocellulose Decay Capabilities.</title>
        <authorList>
            <person name="Nagy L.G."/>
            <person name="Riley R."/>
            <person name="Tritt A."/>
            <person name="Adam C."/>
            <person name="Daum C."/>
            <person name="Floudas D."/>
            <person name="Sun H."/>
            <person name="Yadav J.S."/>
            <person name="Pangilinan J."/>
            <person name="Larsson K.H."/>
            <person name="Matsuura K."/>
            <person name="Barry K."/>
            <person name="Labutti K."/>
            <person name="Kuo R."/>
            <person name="Ohm R.A."/>
            <person name="Bhattacharya S.S."/>
            <person name="Shirouzu T."/>
            <person name="Yoshinaga Y."/>
            <person name="Martin F.M."/>
            <person name="Grigoriev I.V."/>
            <person name="Hibbett D.S."/>
        </authorList>
    </citation>
    <scope>NUCLEOTIDE SEQUENCE [LARGE SCALE GENOMIC DNA]</scope>
    <source>
        <strain evidence="1 2">HHB10207 ss-3</strain>
    </source>
</reference>
<dbReference type="Proteomes" id="UP000076798">
    <property type="component" value="Unassembled WGS sequence"/>
</dbReference>
<dbReference type="OrthoDB" id="5429442at2759"/>
<sequence>MTAERISSTKIYSYDQITVISQKAINHQLSLMYKVNKTLQKISVKLEGDDYGGLEATLDAPKIELQIGTQNRSAYYFIYLKSGKLNYWIGQGRSAQEASCEIKDWVLALSVDLALESASFTQLPDNVKAKLKKLDDYSVQQLLIDFTSANISKYDASRSKIDIPKDKNYNYAMSYWNLLMTQYFLELANKDNSSVIHYLPKVKKPQGQYAVPTLPPTDLNFQTLPYVTGPADRGNVGENTMIVYLQMTGGNPMPRELLPISANWVVPPASKDAEGYDGTVALSKSIFRDGWLLPYLADFNRKSTWIVDQAYWKSDPDNFLKIGRILKGHLGWSTANDSDIKWTACSADEVDGEIKKKVGDAKGQWYKYAKYDKKDDDHGLFRVWMSGDTKNWMFLREGFNSSGQSDVQLFGKTRVDLYAHVDLPRSTGWVEGTWNVALVFDGVHDGELIIKSIPEKITPVINSGSDEAWLREGDVKTFFNDVDAGLKKLSMQGLIDKLTNALGTSWDFCLAGGDDFFIDKAVFNAEYDFLCQLKYKFKA</sequence>
<keyword evidence="2" id="KW-1185">Reference proteome</keyword>
<dbReference type="AlphaFoldDB" id="A0A166AD35"/>
<organism evidence="1 2">
    <name type="scientific">Sistotremastrum suecicum HHB10207 ss-3</name>
    <dbReference type="NCBI Taxonomy" id="1314776"/>
    <lineage>
        <taxon>Eukaryota</taxon>
        <taxon>Fungi</taxon>
        <taxon>Dikarya</taxon>
        <taxon>Basidiomycota</taxon>
        <taxon>Agaricomycotina</taxon>
        <taxon>Agaricomycetes</taxon>
        <taxon>Sistotremastrales</taxon>
        <taxon>Sistotremastraceae</taxon>
        <taxon>Sistotremastrum</taxon>
    </lineage>
</organism>
<accession>A0A166AD35</accession>
<dbReference type="EMBL" id="KV428148">
    <property type="protein sequence ID" value="KZT35210.1"/>
    <property type="molecule type" value="Genomic_DNA"/>
</dbReference>
<gene>
    <name evidence="1" type="ORF">SISSUDRAFT_1035735</name>
</gene>
<proteinExistence type="predicted"/>
<name>A0A166AD35_9AGAM</name>
<evidence type="ECO:0000313" key="1">
    <source>
        <dbReference type="EMBL" id="KZT35210.1"/>
    </source>
</evidence>